<dbReference type="Pfam" id="PF04290">
    <property type="entry name" value="DctQ"/>
    <property type="match status" value="1"/>
</dbReference>
<sequence>MQESSHPGRSHPLQRVARVLAAIGTVWIFVLMLVVVADVAGRNFLDRPITGVAEFAARSVASIVFLQLAAAICSGRMTRSDFLLRLIGARSRTALRVLEVGNAALGALLFLALAFMAWPELAQSWQEHEFIGVQGVYTVAAWPFRALIVLGALIAALAYALQLPALWRGEFEQGDPA</sequence>
<keyword evidence="3" id="KW-1003">Cell membrane</keyword>
<comment type="subcellular location">
    <subcellularLocation>
        <location evidence="7">Cell inner membrane</location>
        <topology evidence="7">Multi-pass membrane protein</topology>
    </subcellularLocation>
    <subcellularLocation>
        <location evidence="1">Cell membrane</location>
        <topology evidence="1">Multi-pass membrane protein</topology>
    </subcellularLocation>
</comment>
<evidence type="ECO:0000313" key="9">
    <source>
        <dbReference type="EMBL" id="TCP06724.1"/>
    </source>
</evidence>
<evidence type="ECO:0000259" key="8">
    <source>
        <dbReference type="Pfam" id="PF04290"/>
    </source>
</evidence>
<evidence type="ECO:0000256" key="6">
    <source>
        <dbReference type="ARBA" id="ARBA00023136"/>
    </source>
</evidence>
<evidence type="ECO:0000256" key="4">
    <source>
        <dbReference type="ARBA" id="ARBA00022692"/>
    </source>
</evidence>
<comment type="function">
    <text evidence="7">Part of the tripartite ATP-independent periplasmic (TRAP) transport system.</text>
</comment>
<keyword evidence="5 7" id="KW-1133">Transmembrane helix</keyword>
<evidence type="ECO:0000313" key="10">
    <source>
        <dbReference type="Proteomes" id="UP000294772"/>
    </source>
</evidence>
<evidence type="ECO:0000256" key="7">
    <source>
        <dbReference type="RuleBase" id="RU369079"/>
    </source>
</evidence>
<keyword evidence="2 7" id="KW-0813">Transport</keyword>
<dbReference type="InterPro" id="IPR055348">
    <property type="entry name" value="DctQ"/>
</dbReference>
<comment type="similarity">
    <text evidence="7">Belongs to the TRAP transporter small permease family.</text>
</comment>
<evidence type="ECO:0000256" key="5">
    <source>
        <dbReference type="ARBA" id="ARBA00022989"/>
    </source>
</evidence>
<keyword evidence="6 7" id="KW-0472">Membrane</keyword>
<protein>
    <recommendedName>
        <fullName evidence="7">TRAP transporter small permease protein</fullName>
    </recommendedName>
</protein>
<organism evidence="9 10">
    <name type="scientific">Caldimonas thermodepolymerans</name>
    <dbReference type="NCBI Taxonomy" id="215580"/>
    <lineage>
        <taxon>Bacteria</taxon>
        <taxon>Pseudomonadati</taxon>
        <taxon>Pseudomonadota</taxon>
        <taxon>Betaproteobacteria</taxon>
        <taxon>Burkholderiales</taxon>
        <taxon>Sphaerotilaceae</taxon>
        <taxon>Caldimonas</taxon>
    </lineage>
</organism>
<accession>A0AA46DCU4</accession>
<dbReference type="EMBL" id="SLXF01000006">
    <property type="protein sequence ID" value="TCP06724.1"/>
    <property type="molecule type" value="Genomic_DNA"/>
</dbReference>
<feature type="transmembrane region" description="Helical" evidence="7">
    <location>
        <begin position="139"/>
        <end position="161"/>
    </location>
</feature>
<dbReference type="RefSeq" id="WP_232529471.1">
    <property type="nucleotide sequence ID" value="NZ_CALFFA010000032.1"/>
</dbReference>
<comment type="subunit">
    <text evidence="7">The complex comprises the extracytoplasmic solute receptor protein and the two transmembrane proteins.</text>
</comment>
<evidence type="ECO:0000256" key="1">
    <source>
        <dbReference type="ARBA" id="ARBA00004651"/>
    </source>
</evidence>
<comment type="caution">
    <text evidence="9">The sequence shown here is derived from an EMBL/GenBank/DDBJ whole genome shotgun (WGS) entry which is preliminary data.</text>
</comment>
<feature type="transmembrane region" description="Helical" evidence="7">
    <location>
        <begin position="94"/>
        <end position="119"/>
    </location>
</feature>
<comment type="caution">
    <text evidence="7">Lacks conserved residue(s) required for the propagation of feature annotation.</text>
</comment>
<gene>
    <name evidence="9" type="ORF">EV676_106208</name>
</gene>
<dbReference type="AlphaFoldDB" id="A0AA46DCU4"/>
<evidence type="ECO:0000256" key="2">
    <source>
        <dbReference type="ARBA" id="ARBA00022448"/>
    </source>
</evidence>
<feature type="domain" description="Tripartite ATP-independent periplasmic transporters DctQ component" evidence="8">
    <location>
        <begin position="31"/>
        <end position="168"/>
    </location>
</feature>
<keyword evidence="4 7" id="KW-0812">Transmembrane</keyword>
<dbReference type="GO" id="GO:0022857">
    <property type="term" value="F:transmembrane transporter activity"/>
    <property type="evidence" value="ECO:0007669"/>
    <property type="project" value="UniProtKB-UniRule"/>
</dbReference>
<reference evidence="9 10" key="1">
    <citation type="submission" date="2019-03" db="EMBL/GenBank/DDBJ databases">
        <title>Genomic Encyclopedia of Type Strains, Phase IV (KMG-IV): sequencing the most valuable type-strain genomes for metagenomic binning, comparative biology and taxonomic classification.</title>
        <authorList>
            <person name="Goeker M."/>
        </authorList>
    </citation>
    <scope>NUCLEOTIDE SEQUENCE [LARGE SCALE GENOMIC DNA]</scope>
    <source>
        <strain evidence="9 10">DSM 15264</strain>
    </source>
</reference>
<dbReference type="Proteomes" id="UP000294772">
    <property type="component" value="Unassembled WGS sequence"/>
</dbReference>
<evidence type="ECO:0000256" key="3">
    <source>
        <dbReference type="ARBA" id="ARBA00022475"/>
    </source>
</evidence>
<keyword evidence="7" id="KW-0997">Cell inner membrane</keyword>
<proteinExistence type="inferred from homology"/>
<feature type="transmembrane region" description="Helical" evidence="7">
    <location>
        <begin position="16"/>
        <end position="35"/>
    </location>
</feature>
<name>A0AA46DCU4_9BURK</name>
<dbReference type="GO" id="GO:0005886">
    <property type="term" value="C:plasma membrane"/>
    <property type="evidence" value="ECO:0007669"/>
    <property type="project" value="UniProtKB-SubCell"/>
</dbReference>